<proteinExistence type="predicted"/>
<keyword evidence="2" id="KW-1185">Reference proteome</keyword>
<accession>A0ACB5TIM7</accession>
<evidence type="ECO:0000313" key="1">
    <source>
        <dbReference type="EMBL" id="GME89349.1"/>
    </source>
</evidence>
<reference evidence="1" key="1">
    <citation type="submission" date="2023-04" db="EMBL/GenBank/DDBJ databases">
        <title>Ambrosiozyma monospora NBRC 10751.</title>
        <authorList>
            <person name="Ichikawa N."/>
            <person name="Sato H."/>
            <person name="Tonouchi N."/>
        </authorList>
    </citation>
    <scope>NUCLEOTIDE SEQUENCE</scope>
    <source>
        <strain evidence="1">NBRC 10751</strain>
    </source>
</reference>
<comment type="caution">
    <text evidence="1">The sequence shown here is derived from an EMBL/GenBank/DDBJ whole genome shotgun (WGS) entry which is preliminary data.</text>
</comment>
<evidence type="ECO:0000313" key="2">
    <source>
        <dbReference type="Proteomes" id="UP001165064"/>
    </source>
</evidence>
<protein>
    <submittedName>
        <fullName evidence="1">Unnamed protein product</fullName>
    </submittedName>
</protein>
<dbReference type="EMBL" id="BSXS01007570">
    <property type="protein sequence ID" value="GME89349.1"/>
    <property type="molecule type" value="Genomic_DNA"/>
</dbReference>
<name>A0ACB5TIM7_AMBMO</name>
<organism evidence="1 2">
    <name type="scientific">Ambrosiozyma monospora</name>
    <name type="common">Yeast</name>
    <name type="synonym">Endomycopsis monosporus</name>
    <dbReference type="NCBI Taxonomy" id="43982"/>
    <lineage>
        <taxon>Eukaryota</taxon>
        <taxon>Fungi</taxon>
        <taxon>Dikarya</taxon>
        <taxon>Ascomycota</taxon>
        <taxon>Saccharomycotina</taxon>
        <taxon>Pichiomycetes</taxon>
        <taxon>Pichiales</taxon>
        <taxon>Pichiaceae</taxon>
        <taxon>Ambrosiozyma</taxon>
    </lineage>
</organism>
<dbReference type="Proteomes" id="UP001165064">
    <property type="component" value="Unassembled WGS sequence"/>
</dbReference>
<gene>
    <name evidence="1" type="ORF">Amon02_000848700</name>
</gene>
<sequence>MAKLSGGMGMMGMMGMGLPGMQPPVAPKPEKKKAKSKKKKVSKDENADVTPRAIPILPLAGQGHALPGLAMPPTQPASTEKPPADTAPPPPAPASAAPTSATTDEPTESLSKEKTIESVPPALPPTPVPAPSTTTPPTVAAPVAPSTQAPSIAAPVAPVPAPAKAPAPSSAAPANKPDSLDLEYETFVSGTKYAETVNSKLSDIPEVNSSSGLISSDTLATGTENRNKVYFTEDPLARSLASRTTTSTTADFPQGVTSAPPVASAPPPPLPSVSTPAQDTSSTPTNRGEPEYSSEDEDFGTSDAELHVVTEKAISSPVKRSPIVEETPFAPLDSVAPPPPPPTSAPPPLQKVPSHQSGAIAVPVSPTATGSTQRRSLSFDSPPPVPRSPSLMQSPPPVPRSPSQMQSPPPIPRSPSTVKRSGSLQKSAPPPPPPTVPPLPSAAPPARASTSSTIERTISAASTAARSHTTVVSPSNTSSSGLGAPFSAAPPPPPPSVPAVAPPPSIPASAPPPITSQHTGASLKSQLETKRTVEATTTTTTTTTSSSSYNAGSISGYNDSTKWWLTGSLPTELTAKDAYYEVDSIEVRKRGGRHVKYSDYYIIRPDLSGKLWELSFDPYHPESDLLTFKETILERPIPSREYLAVSSPRHSLTMCFLN</sequence>